<comment type="similarity">
    <text evidence="2">Belongs to the TEL2 family.</text>
</comment>
<evidence type="ECO:0000313" key="8">
    <source>
        <dbReference type="Proteomes" id="UP000230069"/>
    </source>
</evidence>
<dbReference type="InterPro" id="IPR038528">
    <property type="entry name" value="TEL2_C_sf"/>
</dbReference>
<dbReference type="AlphaFoldDB" id="A0A2G5E6S4"/>
<reference evidence="7 8" key="1">
    <citation type="submission" date="2017-09" db="EMBL/GenBank/DDBJ databases">
        <title>WGS assembly of Aquilegia coerulea Goldsmith.</title>
        <authorList>
            <person name="Hodges S."/>
            <person name="Kramer E."/>
            <person name="Nordborg M."/>
            <person name="Tomkins J."/>
            <person name="Borevitz J."/>
            <person name="Derieg N."/>
            <person name="Yan J."/>
            <person name="Mihaltcheva S."/>
            <person name="Hayes R.D."/>
            <person name="Rokhsar D."/>
        </authorList>
    </citation>
    <scope>NUCLEOTIDE SEQUENCE [LARGE SCALE GENOMIC DNA]</scope>
    <source>
        <strain evidence="8">cv. Goldsmith</strain>
    </source>
</reference>
<dbReference type="GO" id="GO:0051083">
    <property type="term" value="P:'de novo' cotranslational protein folding"/>
    <property type="evidence" value="ECO:0007669"/>
    <property type="project" value="TreeGrafter"/>
</dbReference>
<evidence type="ECO:0000256" key="2">
    <source>
        <dbReference type="ARBA" id="ARBA00006133"/>
    </source>
</evidence>
<dbReference type="Proteomes" id="UP000230069">
    <property type="component" value="Unassembled WGS sequence"/>
</dbReference>
<feature type="region of interest" description="Disordered" evidence="4">
    <location>
        <begin position="1"/>
        <end position="20"/>
    </location>
</feature>
<dbReference type="Pfam" id="PF25320">
    <property type="entry name" value="TELO2_ARM"/>
    <property type="match status" value="1"/>
</dbReference>
<evidence type="ECO:0000259" key="5">
    <source>
        <dbReference type="Pfam" id="PF10193"/>
    </source>
</evidence>
<sequence>MEKKKEEEEEETNQRRKNREQLETKILEKVGETISSINKAKHVDEVICALHSLAILLFPLDSTLLSGSIDNQYRDQILNVVVPSSSEIDELREIFYRGSSFPTFSRVLLYNIASNWLACFPISARKYVYDCYFIKGPSIEVLQAVLPCLSQSGSKNDDVDFNAVCINAERILVLCFLEKDGVHHMAREFGDFARFEQFSGERFKPDNRVFISRVAQQVASIPDKARLGSPAALSSHYFFKQIVNQLVAGAEERALELCDKTNYLDTSETEGTFLFVGEMFSRICRRGCADILIVEIIPQILELVRSFLSTNVYSIGPDLMQSVPTAPFWMKMMEAIKDPYAAERMSEQLLRVLEVESASDIEAYWCLWIVFHRTLNTQASTRSMFVDKFLLWKIFPICCLRWILQFAVLECPPSTNELLKGLNTQGLLDRIQCMVKVWSKQEFVQGAPMEQQAYVTATVGLLMEKMSKDELEATKDVMHSILQGVSCRLESPLHLVRKMASCVALVFSKVVDPSNPLYLDDSCNEEAIDWEFGFTHNKREVSATSHSTIKAKDEIRTSSGFVSDEKTNCPANGRSKMNYNKKNLSDFKFVDPDEIIDPAMLNCEHVFDKDEDSDASEDSEMSDSSLQPYDLSDDDTDLKKKIAQVVDIVGALRKPDDPDGVERALDVAENLVRASPDELRHVSGELVRALVQVRCSDLTVEGEEETAEEKRQKALIALLVTCPFESLDALNRLLYSANVDVSQRILILDTMTEAVQELADAKGKRIKPVKGGLISTISEIQPWFLPPSRGPPGAGPWKEVSETGTPLSWSYRYERELPLRPSQIKKGKSREWSLRSSKRQENLVDQTINKFPMYAAAFMLPAMQGFDKKRHGVDLLGADFVVLGKLIYMLGICMKCTAMHPEASALAPHLLDMLSSREVSCHVETYVRRSVLFAASCVLISLHPSFVASALVEGNPEISKGLEWIRSWSLHVADSDADNECSSMAMTCLQLHAELALQASRALETADYTSKEKGVSIPSIVSKGAIRITF</sequence>
<evidence type="ECO:0000256" key="3">
    <source>
        <dbReference type="ARBA" id="ARBA00022490"/>
    </source>
</evidence>
<dbReference type="PANTHER" id="PTHR15830:SF10">
    <property type="entry name" value="TELOMERE LENGTH REGULATION PROTEIN TEL2 HOMOLOG"/>
    <property type="match status" value="1"/>
</dbReference>
<comment type="subcellular location">
    <subcellularLocation>
        <location evidence="1">Cytoplasm</location>
    </subcellularLocation>
</comment>
<evidence type="ECO:0000259" key="6">
    <source>
        <dbReference type="Pfam" id="PF25320"/>
    </source>
</evidence>
<dbReference type="FunCoup" id="A0A2G5E6S4">
    <property type="interactions" value="2233"/>
</dbReference>
<dbReference type="PANTHER" id="PTHR15830">
    <property type="entry name" value="TELOMERE LENGTH REGULATION PROTEIN TEL2 FAMILY MEMBER"/>
    <property type="match status" value="1"/>
</dbReference>
<dbReference type="GO" id="GO:0051879">
    <property type="term" value="F:Hsp90 protein binding"/>
    <property type="evidence" value="ECO:0007669"/>
    <property type="project" value="TreeGrafter"/>
</dbReference>
<dbReference type="EMBL" id="KZ305028">
    <property type="protein sequence ID" value="PIA51426.1"/>
    <property type="molecule type" value="Genomic_DNA"/>
</dbReference>
<feature type="region of interest" description="Disordered" evidence="4">
    <location>
        <begin position="610"/>
        <end position="633"/>
    </location>
</feature>
<dbReference type="STRING" id="218851.A0A2G5E6S4"/>
<dbReference type="InterPro" id="IPR019337">
    <property type="entry name" value="Telomere_length_regulation_dom"/>
</dbReference>
<dbReference type="Gene3D" id="1.25.40.720">
    <property type="entry name" value="Telomere length regulation protein 2, C-terminal domain"/>
    <property type="match status" value="1"/>
</dbReference>
<feature type="compositionally biased region" description="Acidic residues" evidence="4">
    <location>
        <begin position="610"/>
        <end position="621"/>
    </location>
</feature>
<dbReference type="Pfam" id="PF10193">
    <property type="entry name" value="Telomere_reg-2"/>
    <property type="match status" value="1"/>
</dbReference>
<feature type="domain" description="Telomere length regulation protein conserved" evidence="5">
    <location>
        <begin position="644"/>
        <end position="754"/>
    </location>
</feature>
<protein>
    <submittedName>
        <fullName evidence="7">Uncharacterized protein</fullName>
    </submittedName>
</protein>
<evidence type="ECO:0000256" key="1">
    <source>
        <dbReference type="ARBA" id="ARBA00004496"/>
    </source>
</evidence>
<organism evidence="7 8">
    <name type="scientific">Aquilegia coerulea</name>
    <name type="common">Rocky mountain columbine</name>
    <dbReference type="NCBI Taxonomy" id="218851"/>
    <lineage>
        <taxon>Eukaryota</taxon>
        <taxon>Viridiplantae</taxon>
        <taxon>Streptophyta</taxon>
        <taxon>Embryophyta</taxon>
        <taxon>Tracheophyta</taxon>
        <taxon>Spermatophyta</taxon>
        <taxon>Magnoliopsida</taxon>
        <taxon>Ranunculales</taxon>
        <taxon>Ranunculaceae</taxon>
        <taxon>Thalictroideae</taxon>
        <taxon>Aquilegia</taxon>
    </lineage>
</organism>
<dbReference type="GO" id="GO:0042162">
    <property type="term" value="F:telomeric DNA binding"/>
    <property type="evidence" value="ECO:0007669"/>
    <property type="project" value="TreeGrafter"/>
</dbReference>
<dbReference type="InParanoid" id="A0A2G5E6S4"/>
<dbReference type="GO" id="GO:0005829">
    <property type="term" value="C:cytosol"/>
    <property type="evidence" value="ECO:0007669"/>
    <property type="project" value="TreeGrafter"/>
</dbReference>
<accession>A0A2G5E6S4</accession>
<keyword evidence="8" id="KW-1185">Reference proteome</keyword>
<dbReference type="InterPro" id="IPR057348">
    <property type="entry name" value="TELO2_ARM"/>
</dbReference>
<keyword evidence="3" id="KW-0963">Cytoplasm</keyword>
<proteinExistence type="inferred from homology"/>
<feature type="domain" description="TELO2 ARM repeat" evidence="6">
    <location>
        <begin position="289"/>
        <end position="530"/>
    </location>
</feature>
<dbReference type="OrthoDB" id="10258062at2759"/>
<gene>
    <name evidence="7" type="ORF">AQUCO_01100333v1</name>
</gene>
<dbReference type="InterPro" id="IPR051970">
    <property type="entry name" value="TEL2_Regulation"/>
</dbReference>
<evidence type="ECO:0000256" key="4">
    <source>
        <dbReference type="SAM" id="MobiDB-lite"/>
    </source>
</evidence>
<name>A0A2G5E6S4_AQUCA</name>
<evidence type="ECO:0000313" key="7">
    <source>
        <dbReference type="EMBL" id="PIA51426.1"/>
    </source>
</evidence>